<dbReference type="OrthoDB" id="9783047at2"/>
<protein>
    <submittedName>
        <fullName evidence="8">Membrane fusion protein, multidrug efflux system</fullName>
    </submittedName>
</protein>
<feature type="chain" id="PRO_5015331266" evidence="3">
    <location>
        <begin position="23"/>
        <end position="398"/>
    </location>
</feature>
<dbReference type="Pfam" id="PF25944">
    <property type="entry name" value="Beta-barrel_RND"/>
    <property type="match status" value="1"/>
</dbReference>
<evidence type="ECO:0000259" key="7">
    <source>
        <dbReference type="Pfam" id="PF25967"/>
    </source>
</evidence>
<dbReference type="Gene3D" id="2.40.420.20">
    <property type="match status" value="1"/>
</dbReference>
<comment type="similarity">
    <text evidence="2">Belongs to the membrane fusion protein (MFP) (TC 8.A.1) family.</text>
</comment>
<dbReference type="NCBIfam" id="TIGR01730">
    <property type="entry name" value="RND_mfp"/>
    <property type="match status" value="1"/>
</dbReference>
<dbReference type="InterPro" id="IPR006143">
    <property type="entry name" value="RND_pump_MFP"/>
</dbReference>
<dbReference type="Gene3D" id="2.40.30.170">
    <property type="match status" value="1"/>
</dbReference>
<dbReference type="InterPro" id="IPR058627">
    <property type="entry name" value="MdtA-like_C"/>
</dbReference>
<evidence type="ECO:0000313" key="9">
    <source>
        <dbReference type="Proteomes" id="UP000245081"/>
    </source>
</evidence>
<feature type="domain" description="Multidrug resistance protein MdtA-like barrel-sandwich hybrid" evidence="5">
    <location>
        <begin position="71"/>
        <end position="204"/>
    </location>
</feature>
<dbReference type="EMBL" id="BDOQ01000013">
    <property type="protein sequence ID" value="GBG15132.1"/>
    <property type="molecule type" value="Genomic_DNA"/>
</dbReference>
<dbReference type="SUPFAM" id="SSF111369">
    <property type="entry name" value="HlyD-like secretion proteins"/>
    <property type="match status" value="1"/>
</dbReference>
<dbReference type="Pfam" id="PF25876">
    <property type="entry name" value="HH_MFP_RND"/>
    <property type="match status" value="1"/>
</dbReference>
<dbReference type="PROSITE" id="PS51257">
    <property type="entry name" value="PROKAR_LIPOPROTEIN"/>
    <property type="match status" value="1"/>
</dbReference>
<proteinExistence type="inferred from homology"/>
<gene>
    <name evidence="8" type="primary">acrA</name>
    <name evidence="8" type="ORF">NMK_2735</name>
</gene>
<comment type="subcellular location">
    <subcellularLocation>
        <location evidence="1">Cell envelope</location>
    </subcellularLocation>
</comment>
<dbReference type="PANTHER" id="PTHR30158">
    <property type="entry name" value="ACRA/E-RELATED COMPONENT OF DRUG EFFLUX TRANSPORTER"/>
    <property type="match status" value="1"/>
</dbReference>
<keyword evidence="3" id="KW-0732">Signal</keyword>
<evidence type="ECO:0000256" key="2">
    <source>
        <dbReference type="ARBA" id="ARBA00009477"/>
    </source>
</evidence>
<dbReference type="GO" id="GO:0022857">
    <property type="term" value="F:transmembrane transporter activity"/>
    <property type="evidence" value="ECO:0007669"/>
    <property type="project" value="InterPro"/>
</dbReference>
<dbReference type="InterPro" id="IPR058624">
    <property type="entry name" value="MdtA-like_HH"/>
</dbReference>
<evidence type="ECO:0000256" key="3">
    <source>
        <dbReference type="SAM" id="SignalP"/>
    </source>
</evidence>
<dbReference type="Gene3D" id="2.40.50.100">
    <property type="match status" value="1"/>
</dbReference>
<reference evidence="8 9" key="1">
    <citation type="journal article" date="2018" name="Environ. Microbiol.">
        <title>Isolation and genomic characterization of Novimethylophilus kurashikiensis gen. nov. sp. nov., a new lanthanide-dependent methylotrophic species of Methylophilaceae.</title>
        <authorList>
            <person name="Lv H."/>
            <person name="Sahin N."/>
            <person name="Tani A."/>
        </authorList>
    </citation>
    <scope>NUCLEOTIDE SEQUENCE [LARGE SCALE GENOMIC DNA]</scope>
    <source>
        <strain evidence="8 9">La2-4</strain>
    </source>
</reference>
<dbReference type="Pfam" id="PF25967">
    <property type="entry name" value="RND-MFP_C"/>
    <property type="match status" value="1"/>
</dbReference>
<dbReference type="Proteomes" id="UP000245081">
    <property type="component" value="Unassembled WGS sequence"/>
</dbReference>
<dbReference type="GO" id="GO:0005886">
    <property type="term" value="C:plasma membrane"/>
    <property type="evidence" value="ECO:0007669"/>
    <property type="project" value="UniProtKB-SubCell"/>
</dbReference>
<evidence type="ECO:0000259" key="4">
    <source>
        <dbReference type="Pfam" id="PF25876"/>
    </source>
</evidence>
<keyword evidence="9" id="KW-1185">Reference proteome</keyword>
<sequence>MLIVNKKFYLRPVLAATAAALAIGLAGCKGKNNDAQHSGMERPTPEVAALTVQSQTVPVTLEYTGQIAGVRDVEVRGRVTGILLRRNYTEGAPVKAGQSLFTIDPAPYQAALARAEADLGSAEARKAQAERDAARLKPLIEAHAIAQKDYDDAVSAVQIAAADVKSYQARVTDAKLNLTYTRVDAPISGIASRNLVTEGTLVSGPDVLLTTVTQMDPIYASFGISDNERLRLDADANSGRLVLPKDGKFDVAVKLADGSMYPKQGKMNFNDIRISTATGTSDARAELPNPHGFLRPGQFVRVELSGAKRVNAILVPQRAVLEGPQGKFVYVATADNKAESRPVEVGEWTNESWVINKGLQAGDRVIVDGVLKIGPGAPVKVSNLSAQSTTAPAPAGKH</sequence>
<comment type="caution">
    <text evidence="8">The sequence shown here is derived from an EMBL/GenBank/DDBJ whole genome shotgun (WGS) entry which is preliminary data.</text>
</comment>
<dbReference type="AlphaFoldDB" id="A0A2R5FA71"/>
<dbReference type="RefSeq" id="WP_109016288.1">
    <property type="nucleotide sequence ID" value="NZ_BDOQ01000013.1"/>
</dbReference>
<accession>A0A2R5FA71</accession>
<feature type="domain" description="Multidrug resistance protein MdtA-like beta-barrel" evidence="6">
    <location>
        <begin position="217"/>
        <end position="305"/>
    </location>
</feature>
<organism evidence="8 9">
    <name type="scientific">Novimethylophilus kurashikiensis</name>
    <dbReference type="NCBI Taxonomy" id="1825523"/>
    <lineage>
        <taxon>Bacteria</taxon>
        <taxon>Pseudomonadati</taxon>
        <taxon>Pseudomonadota</taxon>
        <taxon>Betaproteobacteria</taxon>
        <taxon>Nitrosomonadales</taxon>
        <taxon>Methylophilaceae</taxon>
        <taxon>Novimethylophilus</taxon>
    </lineage>
</organism>
<dbReference type="FunFam" id="2.40.420.20:FF:000001">
    <property type="entry name" value="Efflux RND transporter periplasmic adaptor subunit"/>
    <property type="match status" value="1"/>
</dbReference>
<dbReference type="GO" id="GO:0046677">
    <property type="term" value="P:response to antibiotic"/>
    <property type="evidence" value="ECO:0007669"/>
    <property type="project" value="TreeGrafter"/>
</dbReference>
<dbReference type="InterPro" id="IPR058625">
    <property type="entry name" value="MdtA-like_BSH"/>
</dbReference>
<evidence type="ECO:0000259" key="5">
    <source>
        <dbReference type="Pfam" id="PF25917"/>
    </source>
</evidence>
<name>A0A2R5FA71_9PROT</name>
<evidence type="ECO:0000256" key="1">
    <source>
        <dbReference type="ARBA" id="ARBA00004196"/>
    </source>
</evidence>
<evidence type="ECO:0000313" key="8">
    <source>
        <dbReference type="EMBL" id="GBG15132.1"/>
    </source>
</evidence>
<feature type="signal peptide" evidence="3">
    <location>
        <begin position="1"/>
        <end position="22"/>
    </location>
</feature>
<evidence type="ECO:0000259" key="6">
    <source>
        <dbReference type="Pfam" id="PF25944"/>
    </source>
</evidence>
<feature type="domain" description="Multidrug resistance protein MdtA-like alpha-helical hairpin" evidence="4">
    <location>
        <begin position="112"/>
        <end position="181"/>
    </location>
</feature>
<dbReference type="Gene3D" id="1.10.287.470">
    <property type="entry name" value="Helix hairpin bin"/>
    <property type="match status" value="1"/>
</dbReference>
<dbReference type="InterPro" id="IPR058626">
    <property type="entry name" value="MdtA-like_b-barrel"/>
</dbReference>
<feature type="domain" description="Multidrug resistance protein MdtA-like C-terminal permuted SH3" evidence="7">
    <location>
        <begin position="311"/>
        <end position="370"/>
    </location>
</feature>
<dbReference type="Pfam" id="PF25917">
    <property type="entry name" value="BSH_RND"/>
    <property type="match status" value="1"/>
</dbReference>